<evidence type="ECO:0000313" key="4">
    <source>
        <dbReference type="Proteomes" id="UP000319731"/>
    </source>
</evidence>
<name>A0A507C2R3_9FUNG</name>
<dbReference type="GO" id="GO:0005739">
    <property type="term" value="C:mitochondrion"/>
    <property type="evidence" value="ECO:0007669"/>
    <property type="project" value="TreeGrafter"/>
</dbReference>
<evidence type="ECO:0000256" key="1">
    <source>
        <dbReference type="ARBA" id="ARBA00008383"/>
    </source>
</evidence>
<organism evidence="3 4">
    <name type="scientific">Synchytrium microbalum</name>
    <dbReference type="NCBI Taxonomy" id="1806994"/>
    <lineage>
        <taxon>Eukaryota</taxon>
        <taxon>Fungi</taxon>
        <taxon>Fungi incertae sedis</taxon>
        <taxon>Chytridiomycota</taxon>
        <taxon>Chytridiomycota incertae sedis</taxon>
        <taxon>Chytridiomycetes</taxon>
        <taxon>Synchytriales</taxon>
        <taxon>Synchytriaceae</taxon>
        <taxon>Synchytrium</taxon>
    </lineage>
</organism>
<reference evidence="3 4" key="1">
    <citation type="journal article" date="2019" name="Sci. Rep.">
        <title>Comparative genomics of chytrid fungi reveal insights into the obligate biotrophic and pathogenic lifestyle of Synchytrium endobioticum.</title>
        <authorList>
            <person name="van de Vossenberg B.T.L.H."/>
            <person name="Warris S."/>
            <person name="Nguyen H.D.T."/>
            <person name="van Gent-Pelzer M.P.E."/>
            <person name="Joly D.L."/>
            <person name="van de Geest H.C."/>
            <person name="Bonants P.J.M."/>
            <person name="Smith D.S."/>
            <person name="Levesque C.A."/>
            <person name="van der Lee T.A.J."/>
        </authorList>
    </citation>
    <scope>NUCLEOTIDE SEQUENCE [LARGE SCALE GENOMIC DNA]</scope>
    <source>
        <strain evidence="3 4">JEL517</strain>
    </source>
</reference>
<sequence length="449" mass="48842">MQVITSRLSLLARQSRFTSSISSLVLNNSRKPLSTAVEPGPLSHIRVLDLTRILAGPFATQILGDLGADVIKVESTAGDDTRTWGPPFAPTVPDYVPAPDSHPNASKPESAYFLGINRNKRSITCNFKTAAGLQMIKDLAAVSDVFVENYIPGKLSEMGLGYEDIKKVNPKIIYASVTGYGPDGPYATRAGYDVMIEAEAGLMYITGEQDGPPVKVGVAITDVCTGLYTHGAIMAALYGREMTGEGQWINASLIETQVAGLANIGHSYLVGGKEATRWGTAHESVVPYQAFPTSNSYIVVGIGNDKQFRRLSEVFNRMDLADSEDYGTNAGRVKNRKALIPILTKCFQTKTTEEWLGIFKKNNLPGTPVNNIEQTFSHPQVIHREMIQTVYHPKAGNIKTVGIPVKYGDTKPSIRLPPPVLGQHTEEILKDVLGKSDKDIQNLRQEGAI</sequence>
<comment type="caution">
    <text evidence="3">The sequence shown here is derived from an EMBL/GenBank/DDBJ whole genome shotgun (WGS) entry which is preliminary data.</text>
</comment>
<protein>
    <recommendedName>
        <fullName evidence="5">Formyl-CoA transferase</fullName>
    </recommendedName>
</protein>
<dbReference type="GeneID" id="42004623"/>
<evidence type="ECO:0008006" key="5">
    <source>
        <dbReference type="Google" id="ProtNLM"/>
    </source>
</evidence>
<keyword evidence="2" id="KW-0808">Transferase</keyword>
<dbReference type="AlphaFoldDB" id="A0A507C2R3"/>
<dbReference type="Gene3D" id="3.40.50.10540">
    <property type="entry name" value="Crotonobetainyl-coa:carnitine coa-transferase, domain 1"/>
    <property type="match status" value="2"/>
</dbReference>
<dbReference type="InterPro" id="IPR003673">
    <property type="entry name" value="CoA-Trfase_fam_III"/>
</dbReference>
<dbReference type="OrthoDB" id="5863171at2759"/>
<accession>A0A507C2R3</accession>
<dbReference type="GO" id="GO:0047369">
    <property type="term" value="F:succinate-hydroxymethylglutarate CoA-transferase activity"/>
    <property type="evidence" value="ECO:0007669"/>
    <property type="project" value="TreeGrafter"/>
</dbReference>
<dbReference type="STRING" id="1806994.A0A507C2R3"/>
<dbReference type="PANTHER" id="PTHR48207:SF3">
    <property type="entry name" value="SUCCINATE--HYDROXYMETHYLGLUTARATE COA-TRANSFERASE"/>
    <property type="match status" value="1"/>
</dbReference>
<dbReference type="Pfam" id="PF02515">
    <property type="entry name" value="CoA_transf_3"/>
    <property type="match status" value="1"/>
</dbReference>
<dbReference type="PANTHER" id="PTHR48207">
    <property type="entry name" value="SUCCINATE--HYDROXYMETHYLGLUTARATE COA-TRANSFERASE"/>
    <property type="match status" value="1"/>
</dbReference>
<dbReference type="RefSeq" id="XP_031024638.1">
    <property type="nucleotide sequence ID" value="XM_031169326.1"/>
</dbReference>
<proteinExistence type="inferred from homology"/>
<gene>
    <name evidence="3" type="ORF">SmJEL517_g03398</name>
</gene>
<dbReference type="EMBL" id="QEAO01000018">
    <property type="protein sequence ID" value="TPX33721.1"/>
    <property type="molecule type" value="Genomic_DNA"/>
</dbReference>
<dbReference type="InterPro" id="IPR050483">
    <property type="entry name" value="CoA-transferase_III_domain"/>
</dbReference>
<evidence type="ECO:0000313" key="3">
    <source>
        <dbReference type="EMBL" id="TPX33721.1"/>
    </source>
</evidence>
<comment type="similarity">
    <text evidence="1">Belongs to the CoA-transferase III family.</text>
</comment>
<dbReference type="InterPro" id="IPR023606">
    <property type="entry name" value="CoA-Trfase_III_dom_1_sf"/>
</dbReference>
<dbReference type="Proteomes" id="UP000319731">
    <property type="component" value="Unassembled WGS sequence"/>
</dbReference>
<dbReference type="SUPFAM" id="SSF89796">
    <property type="entry name" value="CoA-transferase family III (CaiB/BaiF)"/>
    <property type="match status" value="1"/>
</dbReference>
<evidence type="ECO:0000256" key="2">
    <source>
        <dbReference type="ARBA" id="ARBA00022679"/>
    </source>
</evidence>
<keyword evidence="4" id="KW-1185">Reference proteome</keyword>